<evidence type="ECO:0000313" key="5">
    <source>
        <dbReference type="RefSeq" id="XP_022822974.1"/>
    </source>
</evidence>
<keyword evidence="2 3" id="KW-0040">ANK repeat</keyword>
<evidence type="ECO:0000256" key="2">
    <source>
        <dbReference type="ARBA" id="ARBA00023043"/>
    </source>
</evidence>
<gene>
    <name evidence="5" type="primary">LOC111353968</name>
</gene>
<proteinExistence type="predicted"/>
<dbReference type="SUPFAM" id="SSF48403">
    <property type="entry name" value="Ankyrin repeat"/>
    <property type="match status" value="1"/>
</dbReference>
<dbReference type="KEGG" id="sliu:111353968"/>
<keyword evidence="4" id="KW-1185">Reference proteome</keyword>
<dbReference type="Pfam" id="PF13857">
    <property type="entry name" value="Ank_5"/>
    <property type="match status" value="1"/>
</dbReference>
<feature type="repeat" description="ANK" evidence="3">
    <location>
        <begin position="53"/>
        <end position="85"/>
    </location>
</feature>
<dbReference type="InterPro" id="IPR036770">
    <property type="entry name" value="Ankyrin_rpt-contain_sf"/>
</dbReference>
<dbReference type="PROSITE" id="PS50297">
    <property type="entry name" value="ANK_REP_REGION"/>
    <property type="match status" value="1"/>
</dbReference>
<reference evidence="5" key="1">
    <citation type="submission" date="2025-08" db="UniProtKB">
        <authorList>
            <consortium name="RefSeq"/>
        </authorList>
    </citation>
    <scope>IDENTIFICATION</scope>
    <source>
        <strain evidence="5">Ishihara</strain>
        <tissue evidence="5">Whole body</tissue>
    </source>
</reference>
<dbReference type="GeneID" id="111353968"/>
<accession>A0A9J7IR84</accession>
<dbReference type="PANTHER" id="PTHR24171:SF10">
    <property type="entry name" value="ANKYRIN REPEAT DOMAIN-CONTAINING PROTEIN 29-LIKE"/>
    <property type="match status" value="1"/>
</dbReference>
<dbReference type="Gene3D" id="3.40.50.300">
    <property type="entry name" value="P-loop containing nucleotide triphosphate hydrolases"/>
    <property type="match status" value="1"/>
</dbReference>
<keyword evidence="1" id="KW-0677">Repeat</keyword>
<dbReference type="SMART" id="SM00248">
    <property type="entry name" value="ANK"/>
    <property type="match status" value="2"/>
</dbReference>
<dbReference type="PANTHER" id="PTHR24171">
    <property type="entry name" value="ANKYRIN REPEAT DOMAIN-CONTAINING PROTEIN 39-RELATED"/>
    <property type="match status" value="1"/>
</dbReference>
<name>A0A9J7IR84_SPOLT</name>
<protein>
    <submittedName>
        <fullName evidence="5">Uncharacterized protein LOC111353968</fullName>
    </submittedName>
</protein>
<dbReference type="InterPro" id="IPR002110">
    <property type="entry name" value="Ankyrin_rpt"/>
</dbReference>
<dbReference type="Proteomes" id="UP000301870">
    <property type="component" value="Chromosome 17"/>
</dbReference>
<dbReference type="InterPro" id="IPR027417">
    <property type="entry name" value="P-loop_NTPase"/>
</dbReference>
<sequence length="1538" mass="179522">MEANVATDGNKILQNSLLFNALRKNKTSEQKIRKIKKYLSHGADVNAIDANNNCNTPLHIAVLKGGPEVVRFLLDIGANATLKNNSNQTAFDIAQQPDTINGSDIISLFKSYDYDKQRKKVYDEKEITNINDQISKIQIHKIVENTVEFTKENFYRKRNETSGLGGQLYETKLITLVLLRILNCEQINDFLLGSNMESVGAFDDIICRYDVKGGKKPKILFLQAKHRENPTKGEITIDELLKQNGDFSLCKYFDSYLKITRKFSPNNDDKLFRGSVVDVDCYFIIFTSALENFSKKKNVNHNIDFLKTNHDGKIFQYNYDDNDLRLLSRNICISRVVALAKRLCQFILKDNKNYKNMMMDELLKSFHVYLAQNVITSETIQDSTKETFLLGKFRESFLTSNDELLLLMNKTINTEILESKKLNDHKCKFNMQSLTFKLPINFGNDNFTFSGSDAKKQRRLTYLSSKFEKLVSEANNKDINKNQNYILVNVDDSMIGPNKILQDSDMESYRFGGLIGNLLVVDCITKTLKFNLAEHALSEDNVKLLDMLKEKLSDLDRFRFEFKTFRLPRLTLYDNDYDRSIVRDFLEKVYFFTNQAKENEVEDVVKLEIDEFCHIKQNQNETLFKIKRDAIFLRVHDRIQKWWRQSLSAPYLTPTCKFFHEAQNEILETPLLGFLNIMYRENLKSISVKFLAVAIQLLSIDKFLNGSESALIIYSDEFCFTCIKIVQYFQENNLEQGCIFIDLEYVIHENFLLAVQTELTKSKINKLVVVFQNNDFKNKVTCESIKDMLINFKGKVIIVTNSKLRGLFDPMLKENIVQVEDKDCLTDLVREYRDKVLKKRNIIFQGNELALHHILDHKSSKFVSGKVLRKMLNNEKIQVGKELVKLYYNTLDIYYINRVMYRYVTLDVSVTYHDLLIVHSMQCNDCLSMSETKLDIIFISQASEEYDDFCTEHKGNNVHWFKYENNCYVWKKSKGSLKVLLKYVERKLEDEYGVRPKFLKDIDEKCVIICAGSGMGKSTLLTYLTIQTKRILPKMWIANINLLDYIDELSKWKEDGTNINDIVEVIKFLFAATSAHFKKPKVNNLCEKDKLQQLLKLIAVDGARNTIYLRNIDLESECNELGLLELNLFTHYYNNNMITVVFDGLDEICPDYANEVTRLLETLKLSNVAHLWVTARSCNVVHELECILETFSYSLQELTPLQQEQFLEKKWSVKLVTSNAVQIRRDVKKFFKVLCIVLRDEENLFVSVPLHLDMISEMFFTFFKYYYENIDKYTDEYIEQVTNSFNLTSVYEIFVGIKFNKIRLGDEKYVMFIKDPDMRKMIEKERTLFLDNHKRIAAYFLLPKSVLSDVFTEDEINKIKTFVEHIKSGEERSGIIESMDDDHIQFVHVTYGEYFAAEFLFENFTTELRSLSYHDVFHQVFVTNKGIRRFIISKLLKDKMLFNLSNDTSHVCEVFYALMSLKYLPSNVITVEDYLDQIVTYFLICISTALPRETVTKYLCLFKKNCSRKYCEVCIAKDRKLNTGFLTEEAENVDDSII</sequence>
<dbReference type="RefSeq" id="XP_022822974.1">
    <property type="nucleotide sequence ID" value="XM_022967206.1"/>
</dbReference>
<dbReference type="Gene3D" id="1.25.40.20">
    <property type="entry name" value="Ankyrin repeat-containing domain"/>
    <property type="match status" value="1"/>
</dbReference>
<evidence type="ECO:0000313" key="4">
    <source>
        <dbReference type="Proteomes" id="UP000301870"/>
    </source>
</evidence>
<organism evidence="4 5">
    <name type="scientific">Spodoptera litura</name>
    <name type="common">Asian cotton leafworm</name>
    <dbReference type="NCBI Taxonomy" id="69820"/>
    <lineage>
        <taxon>Eukaryota</taxon>
        <taxon>Metazoa</taxon>
        <taxon>Ecdysozoa</taxon>
        <taxon>Arthropoda</taxon>
        <taxon>Hexapoda</taxon>
        <taxon>Insecta</taxon>
        <taxon>Pterygota</taxon>
        <taxon>Neoptera</taxon>
        <taxon>Endopterygota</taxon>
        <taxon>Lepidoptera</taxon>
        <taxon>Glossata</taxon>
        <taxon>Ditrysia</taxon>
        <taxon>Noctuoidea</taxon>
        <taxon>Noctuidae</taxon>
        <taxon>Amphipyrinae</taxon>
        <taxon>Spodoptera</taxon>
    </lineage>
</organism>
<dbReference type="PROSITE" id="PS50088">
    <property type="entry name" value="ANK_REPEAT"/>
    <property type="match status" value="1"/>
</dbReference>
<evidence type="ECO:0000256" key="1">
    <source>
        <dbReference type="ARBA" id="ARBA00022737"/>
    </source>
</evidence>
<evidence type="ECO:0000256" key="3">
    <source>
        <dbReference type="PROSITE-ProRule" id="PRU00023"/>
    </source>
</evidence>